<accession>A0A553ZWI6</accession>
<keyword evidence="4" id="KW-1185">Reference proteome</keyword>
<comment type="caution">
    <text evidence="3">The sequence shown here is derived from an EMBL/GenBank/DDBJ whole genome shotgun (WGS) entry which is preliminary data.</text>
</comment>
<dbReference type="Pfam" id="PF04012">
    <property type="entry name" value="PspA_IM30"/>
    <property type="match status" value="1"/>
</dbReference>
<feature type="coiled-coil region" evidence="2">
    <location>
        <begin position="29"/>
        <end position="56"/>
    </location>
</feature>
<proteinExistence type="inferred from homology"/>
<sequence>MLRMGISSRIQRLVKASVHEGLDRMEDPLALVKQDIRDTKESIKKKKNQISKQERMHSVFERSIDMAGKLAEKRQEQAAAALDKEEEDFARRALLEKKQALKEQERYTALIEQNQDFILELKEEIGQLEHSLLHKAEEQRELEQQKEAARAGAELEKLYAKTSHVSHVKESDPIIMDKWKQAAAEIENDDLKAEIEEELEQLKASRKS</sequence>
<dbReference type="InterPro" id="IPR007157">
    <property type="entry name" value="PspA_VIPP1"/>
</dbReference>
<feature type="coiled-coil region" evidence="2">
    <location>
        <begin position="181"/>
        <end position="208"/>
    </location>
</feature>
<evidence type="ECO:0000256" key="2">
    <source>
        <dbReference type="SAM" id="Coils"/>
    </source>
</evidence>
<keyword evidence="2" id="KW-0175">Coiled coil</keyword>
<protein>
    <submittedName>
        <fullName evidence="3">PspA/IM30 family protein</fullName>
    </submittedName>
</protein>
<evidence type="ECO:0000256" key="1">
    <source>
        <dbReference type="ARBA" id="ARBA00043985"/>
    </source>
</evidence>
<dbReference type="AlphaFoldDB" id="A0A553ZWI6"/>
<name>A0A553ZWI6_9BACI</name>
<evidence type="ECO:0000313" key="4">
    <source>
        <dbReference type="Proteomes" id="UP000318521"/>
    </source>
</evidence>
<comment type="similarity">
    <text evidence="1">Belongs to the PspA/Vipp/IM30 family.</text>
</comment>
<reference evidence="3 4" key="1">
    <citation type="submission" date="2019-07" db="EMBL/GenBank/DDBJ databases">
        <authorList>
            <person name="Park Y.J."/>
            <person name="Jeong S.E."/>
            <person name="Jung H.S."/>
        </authorList>
    </citation>
    <scope>NUCLEOTIDE SEQUENCE [LARGE SCALE GENOMIC DNA]</scope>
    <source>
        <strain evidence="4">P16(2019)</strain>
    </source>
</reference>
<organism evidence="3 4">
    <name type="scientific">Alkalicoccobacillus porphyridii</name>
    <dbReference type="NCBI Taxonomy" id="2597270"/>
    <lineage>
        <taxon>Bacteria</taxon>
        <taxon>Bacillati</taxon>
        <taxon>Bacillota</taxon>
        <taxon>Bacilli</taxon>
        <taxon>Bacillales</taxon>
        <taxon>Bacillaceae</taxon>
        <taxon>Alkalicoccobacillus</taxon>
    </lineage>
</organism>
<gene>
    <name evidence="3" type="ORF">FN960_14955</name>
</gene>
<dbReference type="OrthoDB" id="9779630at2"/>
<dbReference type="Proteomes" id="UP000318521">
    <property type="component" value="Unassembled WGS sequence"/>
</dbReference>
<evidence type="ECO:0000313" key="3">
    <source>
        <dbReference type="EMBL" id="TSB45782.1"/>
    </source>
</evidence>
<dbReference type="EMBL" id="VLXZ01000009">
    <property type="protein sequence ID" value="TSB45782.1"/>
    <property type="molecule type" value="Genomic_DNA"/>
</dbReference>